<dbReference type="InterPro" id="IPR007357">
    <property type="entry name" value="PhrB-like"/>
</dbReference>
<comment type="caution">
    <text evidence="2">The sequence shown here is derived from an EMBL/GenBank/DDBJ whole genome shotgun (WGS) entry which is preliminary data.</text>
</comment>
<gene>
    <name evidence="2" type="ORF">GRX03_16250</name>
</gene>
<dbReference type="PANTHER" id="PTHR38657:SF1">
    <property type="entry name" value="SLR1343 PROTEIN"/>
    <property type="match status" value="1"/>
</dbReference>
<evidence type="ECO:0000313" key="3">
    <source>
        <dbReference type="Proteomes" id="UP000466535"/>
    </source>
</evidence>
<accession>A0A6B0TAD5</accession>
<organism evidence="2 3">
    <name type="scientific">Halovenus carboxidivorans</name>
    <dbReference type="NCBI Taxonomy" id="2692199"/>
    <lineage>
        <taxon>Archaea</taxon>
        <taxon>Methanobacteriati</taxon>
        <taxon>Methanobacteriota</taxon>
        <taxon>Stenosarchaea group</taxon>
        <taxon>Halobacteria</taxon>
        <taxon>Halobacteriales</taxon>
        <taxon>Haloarculaceae</taxon>
        <taxon>Halovenus</taxon>
    </lineage>
</organism>
<evidence type="ECO:0000313" key="2">
    <source>
        <dbReference type="EMBL" id="MXR53146.1"/>
    </source>
</evidence>
<dbReference type="Gene3D" id="1.10.579.10">
    <property type="entry name" value="DNA Cyclobutane Dipyrimidine Photolyase, subunit A, domain 3"/>
    <property type="match status" value="1"/>
</dbReference>
<dbReference type="InterPro" id="IPR036134">
    <property type="entry name" value="Crypto/Photolyase_FAD-like_sf"/>
</dbReference>
<feature type="region of interest" description="Disordered" evidence="1">
    <location>
        <begin position="185"/>
        <end position="209"/>
    </location>
</feature>
<sequence>MPGPVVGTAPDYEMDGQRVPWVLGTQLHPEVGPLGRAPAGSRVLMIEAREFARRRPYHHDKLTLVFSAMRQFRDELRERGYDVEYITAETFREGLSRYFERHPGDTPVAMRSPSYRSGSRMAELVGEIGGDLDVVDNELFVSTRRAFDEWANGDTDSFRHESFYRWMRRRSGVLLTDDGNPVGGEWNLDDENQEFPPPEWSPPERYEPDHGEAVRETSEWVREEFETWGADEGFRWPTTREQARNVLEQFCERRLPEFGPYQDAMRSRDWAMAHALLSPALNLGLLHPWEAITAIEEAYESREDIPLNSAEGVLRQLLGWREFMRHVYRHAMPELATANQLGAERPLPEFYWSGETEMNCLAETVEDVHERGYAHHIQRLMVLANFATLWGVEPRELNEWFHATYVDAYHWVTTPNVVEMGQYGHGVFATKPYVSSASYVDRMSDYCGDCHYYKTKDTGDRACPFNSLYWDFLARNEEQLRGNHRMGLMYSHVDDKRESGDLAAIRERVDDLREMADAGEL</sequence>
<dbReference type="SUPFAM" id="SSF48173">
    <property type="entry name" value="Cryptochrome/photolyase FAD-binding domain"/>
    <property type="match status" value="1"/>
</dbReference>
<protein>
    <submittedName>
        <fullName evidence="2">Cryptochrome/photolyase family protein</fullName>
    </submittedName>
</protein>
<dbReference type="RefSeq" id="WP_159765506.1">
    <property type="nucleotide sequence ID" value="NZ_WUUT01000009.1"/>
</dbReference>
<evidence type="ECO:0000256" key="1">
    <source>
        <dbReference type="SAM" id="MobiDB-lite"/>
    </source>
</evidence>
<dbReference type="Proteomes" id="UP000466535">
    <property type="component" value="Unassembled WGS sequence"/>
</dbReference>
<name>A0A6B0TAD5_9EURY</name>
<proteinExistence type="predicted"/>
<dbReference type="PANTHER" id="PTHR38657">
    <property type="entry name" value="SLR1343 PROTEIN"/>
    <property type="match status" value="1"/>
</dbReference>
<reference evidence="2 3" key="1">
    <citation type="submission" date="2019-12" db="EMBL/GenBank/DDBJ databases">
        <title>Isolation and characterization of three novel carbon monoxide-oxidizing members of Halobacteria from salione crusts and soils.</title>
        <authorList>
            <person name="Myers M.R."/>
            <person name="King G.M."/>
        </authorList>
    </citation>
    <scope>NUCLEOTIDE SEQUENCE [LARGE SCALE GENOMIC DNA]</scope>
    <source>
        <strain evidence="2 3">WSH3</strain>
    </source>
</reference>
<dbReference type="InterPro" id="IPR014729">
    <property type="entry name" value="Rossmann-like_a/b/a_fold"/>
</dbReference>
<dbReference type="EMBL" id="WUUT01000009">
    <property type="protein sequence ID" value="MXR53146.1"/>
    <property type="molecule type" value="Genomic_DNA"/>
</dbReference>
<keyword evidence="2" id="KW-0456">Lyase</keyword>
<dbReference type="Gene3D" id="3.40.50.620">
    <property type="entry name" value="HUPs"/>
    <property type="match status" value="1"/>
</dbReference>
<dbReference type="Gene3D" id="1.10.10.1710">
    <property type="entry name" value="Deoxyribodipyrimidine photolyase-related"/>
    <property type="match status" value="1"/>
</dbReference>
<dbReference type="AlphaFoldDB" id="A0A6B0TAD5"/>
<dbReference type="InterPro" id="IPR052551">
    <property type="entry name" value="UV-DNA_repair_photolyase"/>
</dbReference>
<dbReference type="Pfam" id="PF04244">
    <property type="entry name" value="DPRP"/>
    <property type="match status" value="1"/>
</dbReference>
<keyword evidence="3" id="KW-1185">Reference proteome</keyword>
<dbReference type="GO" id="GO:0016829">
    <property type="term" value="F:lyase activity"/>
    <property type="evidence" value="ECO:0007669"/>
    <property type="project" value="UniProtKB-KW"/>
</dbReference>
<dbReference type="Gene3D" id="1.25.40.80">
    <property type="match status" value="1"/>
</dbReference>